<gene>
    <name evidence="3" type="ORF">X943_000263</name>
</gene>
<proteinExistence type="predicted"/>
<reference evidence="3" key="1">
    <citation type="journal article" date="2014" name="Nucleic Acids Res.">
        <title>The evolutionary dynamics of variant antigen genes in Babesia reveal a history of genomic innovation underlying host-parasite interaction.</title>
        <authorList>
            <person name="Jackson A.P."/>
            <person name="Otto T.D."/>
            <person name="Darby A."/>
            <person name="Ramaprasad A."/>
            <person name="Xia D."/>
            <person name="Echaide I.E."/>
            <person name="Farber M."/>
            <person name="Gahlot S."/>
            <person name="Gamble J."/>
            <person name="Gupta D."/>
            <person name="Gupta Y."/>
            <person name="Jackson L."/>
            <person name="Malandrin L."/>
            <person name="Malas T.B."/>
            <person name="Moussa E."/>
            <person name="Nair M."/>
            <person name="Reid A.J."/>
            <person name="Sanders M."/>
            <person name="Sharma J."/>
            <person name="Tracey A."/>
            <person name="Quail M.A."/>
            <person name="Weir W."/>
            <person name="Wastling J.M."/>
            <person name="Hall N."/>
            <person name="Willadsen P."/>
            <person name="Lingelbach K."/>
            <person name="Shiels B."/>
            <person name="Tait A."/>
            <person name="Berriman M."/>
            <person name="Allred D.R."/>
            <person name="Pain A."/>
        </authorList>
    </citation>
    <scope>NUCLEOTIDE SEQUENCE</scope>
    <source>
        <strain evidence="3">1802A</strain>
    </source>
</reference>
<feature type="domain" description="SDE2-like" evidence="2">
    <location>
        <begin position="146"/>
        <end position="240"/>
    </location>
</feature>
<organism evidence="3 4">
    <name type="scientific">Babesia divergens</name>
    <dbReference type="NCBI Taxonomy" id="32595"/>
    <lineage>
        <taxon>Eukaryota</taxon>
        <taxon>Sar</taxon>
        <taxon>Alveolata</taxon>
        <taxon>Apicomplexa</taxon>
        <taxon>Aconoidasida</taxon>
        <taxon>Piroplasmida</taxon>
        <taxon>Babesiidae</taxon>
        <taxon>Babesia</taxon>
    </lineage>
</organism>
<feature type="region of interest" description="Disordered" evidence="1">
    <location>
        <begin position="190"/>
        <end position="261"/>
    </location>
</feature>
<dbReference type="Pfam" id="PF22782">
    <property type="entry name" value="SDE2"/>
    <property type="match status" value="1"/>
</dbReference>
<feature type="compositionally biased region" description="Basic and acidic residues" evidence="1">
    <location>
        <begin position="205"/>
        <end position="215"/>
    </location>
</feature>
<sequence length="277" mass="31260">MAKCMICLPNSAPLYVPIDCDSLFGTLGSRLSAFVHSCPPEDSCRNSVPCLWGVFFPCLVERYCRIDRRSFRLSISDSRNVIVSRYTRNCDSLKDSGDLTQATAFIPDKECFQGVEYDRPSESDELSTEYLLKDGVVIKVLFRLLGGKGGFGALLKGKGRRKKQSSNIDSCRTLSGERLRHVRLKELAQRQPETVVDSKATKLPRLKDDPDKDATKSQLDAQYKHVKTLRKESKRVKSTVARGLQKLEDHPSCQASPAEKDNKLERVMKECMDLYDL</sequence>
<evidence type="ECO:0000313" key="3">
    <source>
        <dbReference type="EMBL" id="KAK1937227.1"/>
    </source>
</evidence>
<protein>
    <recommendedName>
        <fullName evidence="2">SDE2-like domain-containing protein</fullName>
    </recommendedName>
</protein>
<accession>A0AAD9GF38</accession>
<name>A0AAD9GF38_BABDI</name>
<evidence type="ECO:0000256" key="1">
    <source>
        <dbReference type="SAM" id="MobiDB-lite"/>
    </source>
</evidence>
<dbReference type="InterPro" id="IPR053822">
    <property type="entry name" value="SDE2-like_dom"/>
</dbReference>
<dbReference type="AlphaFoldDB" id="A0AAD9GF38"/>
<reference evidence="3" key="2">
    <citation type="submission" date="2021-05" db="EMBL/GenBank/DDBJ databases">
        <authorList>
            <person name="Pain A."/>
        </authorList>
    </citation>
    <scope>NUCLEOTIDE SEQUENCE</scope>
    <source>
        <strain evidence="3">1802A</strain>
    </source>
</reference>
<dbReference type="EMBL" id="JAHBMH010000033">
    <property type="protein sequence ID" value="KAK1937227.1"/>
    <property type="molecule type" value="Genomic_DNA"/>
</dbReference>
<evidence type="ECO:0000313" key="4">
    <source>
        <dbReference type="Proteomes" id="UP001195914"/>
    </source>
</evidence>
<evidence type="ECO:0000259" key="2">
    <source>
        <dbReference type="Pfam" id="PF22782"/>
    </source>
</evidence>
<dbReference type="Proteomes" id="UP001195914">
    <property type="component" value="Unassembled WGS sequence"/>
</dbReference>
<feature type="compositionally biased region" description="Basic residues" evidence="1">
    <location>
        <begin position="224"/>
        <end position="237"/>
    </location>
</feature>
<comment type="caution">
    <text evidence="3">The sequence shown here is derived from an EMBL/GenBank/DDBJ whole genome shotgun (WGS) entry which is preliminary data.</text>
</comment>
<keyword evidence="4" id="KW-1185">Reference proteome</keyword>